<evidence type="ECO:0000313" key="5">
    <source>
        <dbReference type="EMBL" id="MBC8543034.1"/>
    </source>
</evidence>
<dbReference type="SUPFAM" id="SSF47413">
    <property type="entry name" value="lambda repressor-like DNA-binding domains"/>
    <property type="match status" value="1"/>
</dbReference>
<keyword evidence="6" id="KW-1185">Reference proteome</keyword>
<dbReference type="CDD" id="cd06267">
    <property type="entry name" value="PBP1_LacI_sugar_binding-like"/>
    <property type="match status" value="1"/>
</dbReference>
<dbReference type="RefSeq" id="WP_177713920.1">
    <property type="nucleotide sequence ID" value="NZ_JACRSQ010000006.1"/>
</dbReference>
<dbReference type="Gene3D" id="1.10.260.40">
    <property type="entry name" value="lambda repressor-like DNA-binding domains"/>
    <property type="match status" value="1"/>
</dbReference>
<dbReference type="PANTHER" id="PTHR30146:SF109">
    <property type="entry name" value="HTH-TYPE TRANSCRIPTIONAL REGULATOR GALS"/>
    <property type="match status" value="1"/>
</dbReference>
<dbReference type="Proteomes" id="UP000657006">
    <property type="component" value="Unassembled WGS sequence"/>
</dbReference>
<dbReference type="InterPro" id="IPR028082">
    <property type="entry name" value="Peripla_BP_I"/>
</dbReference>
<name>A0A926I0C1_9FIRM</name>
<dbReference type="SMART" id="SM00354">
    <property type="entry name" value="HTH_LACI"/>
    <property type="match status" value="1"/>
</dbReference>
<dbReference type="EMBL" id="JACRSQ010000006">
    <property type="protein sequence ID" value="MBC8543034.1"/>
    <property type="molecule type" value="Genomic_DNA"/>
</dbReference>
<dbReference type="PROSITE" id="PS50932">
    <property type="entry name" value="HTH_LACI_2"/>
    <property type="match status" value="1"/>
</dbReference>
<gene>
    <name evidence="5" type="ORF">H8730_05700</name>
</gene>
<evidence type="ECO:0000313" key="6">
    <source>
        <dbReference type="Proteomes" id="UP000657006"/>
    </source>
</evidence>
<evidence type="ECO:0000259" key="4">
    <source>
        <dbReference type="PROSITE" id="PS50932"/>
    </source>
</evidence>
<keyword evidence="2 5" id="KW-0238">DNA-binding</keyword>
<sequence>MRKDKITSDELARLCGVSQGTIDRALNNRPGISPKTKQKVLQMAKDHGFIKNQYASSLSRGTSNLIGVVMLNLKNEFFSQLLTSIESTARSFGYTTAIMLSDNLEQVERQCVETLVGMNAAGILLCSVIPDPAYGKQLLQYSTSLVSLGNHICGEIPHIGIDDCAAMFDSTRYVLRHSYDHIYYVSPVLSRSSKENIDAQTQRFKGFEKAMALQPSVHYTVLRDPDTYQSILKSIPANGGRSAVICSSDSYTIQCLQLFKNSDVGIMGFDNPTMLRRLYPQLSTISYPIDAIGQLAVKTVLSPVKEQKSHYLAHTLISGTTIK</sequence>
<feature type="domain" description="HTH lacI-type" evidence="4">
    <location>
        <begin position="6"/>
        <end position="60"/>
    </location>
</feature>
<dbReference type="GO" id="GO:0003700">
    <property type="term" value="F:DNA-binding transcription factor activity"/>
    <property type="evidence" value="ECO:0007669"/>
    <property type="project" value="TreeGrafter"/>
</dbReference>
<evidence type="ECO:0000256" key="2">
    <source>
        <dbReference type="ARBA" id="ARBA00023125"/>
    </source>
</evidence>
<reference evidence="5" key="1">
    <citation type="submission" date="2020-08" db="EMBL/GenBank/DDBJ databases">
        <title>Genome public.</title>
        <authorList>
            <person name="Liu C."/>
            <person name="Sun Q."/>
        </authorList>
    </citation>
    <scope>NUCLEOTIDE SEQUENCE</scope>
    <source>
        <strain evidence="5">NSJ-32</strain>
    </source>
</reference>
<dbReference type="InterPro" id="IPR010982">
    <property type="entry name" value="Lambda_DNA-bd_dom_sf"/>
</dbReference>
<dbReference type="Pfam" id="PF13377">
    <property type="entry name" value="Peripla_BP_3"/>
    <property type="match status" value="1"/>
</dbReference>
<evidence type="ECO:0000256" key="1">
    <source>
        <dbReference type="ARBA" id="ARBA00023015"/>
    </source>
</evidence>
<keyword evidence="3" id="KW-0804">Transcription</keyword>
<dbReference type="InterPro" id="IPR000843">
    <property type="entry name" value="HTH_LacI"/>
</dbReference>
<proteinExistence type="predicted"/>
<keyword evidence="1" id="KW-0805">Transcription regulation</keyword>
<dbReference type="Gene3D" id="3.40.50.2300">
    <property type="match status" value="2"/>
</dbReference>
<dbReference type="GO" id="GO:0000976">
    <property type="term" value="F:transcription cis-regulatory region binding"/>
    <property type="evidence" value="ECO:0007669"/>
    <property type="project" value="TreeGrafter"/>
</dbReference>
<dbReference type="InterPro" id="IPR046335">
    <property type="entry name" value="LacI/GalR-like_sensor"/>
</dbReference>
<protein>
    <submittedName>
        <fullName evidence="5">LacI family DNA-binding transcriptional regulator</fullName>
    </submittedName>
</protein>
<dbReference type="CDD" id="cd01392">
    <property type="entry name" value="HTH_LacI"/>
    <property type="match status" value="1"/>
</dbReference>
<organism evidence="5 6">
    <name type="scientific">Bianquea renquensis</name>
    <dbReference type="NCBI Taxonomy" id="2763661"/>
    <lineage>
        <taxon>Bacteria</taxon>
        <taxon>Bacillati</taxon>
        <taxon>Bacillota</taxon>
        <taxon>Clostridia</taxon>
        <taxon>Eubacteriales</taxon>
        <taxon>Bianqueaceae</taxon>
        <taxon>Bianquea</taxon>
    </lineage>
</organism>
<comment type="caution">
    <text evidence="5">The sequence shown here is derived from an EMBL/GenBank/DDBJ whole genome shotgun (WGS) entry which is preliminary data.</text>
</comment>
<dbReference type="SUPFAM" id="SSF53822">
    <property type="entry name" value="Periplasmic binding protein-like I"/>
    <property type="match status" value="1"/>
</dbReference>
<dbReference type="Pfam" id="PF00356">
    <property type="entry name" value="LacI"/>
    <property type="match status" value="1"/>
</dbReference>
<evidence type="ECO:0000256" key="3">
    <source>
        <dbReference type="ARBA" id="ARBA00023163"/>
    </source>
</evidence>
<dbReference type="PANTHER" id="PTHR30146">
    <property type="entry name" value="LACI-RELATED TRANSCRIPTIONAL REPRESSOR"/>
    <property type="match status" value="1"/>
</dbReference>
<dbReference type="AlphaFoldDB" id="A0A926I0C1"/>
<accession>A0A926I0C1</accession>